<dbReference type="GO" id="GO:0004553">
    <property type="term" value="F:hydrolase activity, hydrolyzing O-glycosyl compounds"/>
    <property type="evidence" value="ECO:0007669"/>
    <property type="project" value="InterPro"/>
</dbReference>
<dbReference type="CDD" id="cd13401">
    <property type="entry name" value="Slt70-like"/>
    <property type="match status" value="1"/>
</dbReference>
<dbReference type="InterPro" id="IPR037061">
    <property type="entry name" value="Lytic_TGlycoase_superhlx_L_sf"/>
</dbReference>
<evidence type="ECO:0000256" key="1">
    <source>
        <dbReference type="ARBA" id="ARBA00007734"/>
    </source>
</evidence>
<dbReference type="Pfam" id="PF14718">
    <property type="entry name" value="SLT_L"/>
    <property type="match status" value="1"/>
</dbReference>
<dbReference type="InterPro" id="IPR008939">
    <property type="entry name" value="Lytic_TGlycosylase_superhlx_U"/>
</dbReference>
<dbReference type="Proteomes" id="UP000218899">
    <property type="component" value="Chromosome"/>
</dbReference>
<feature type="chain" id="PRO_5008571092" evidence="3">
    <location>
        <begin position="23"/>
        <end position="646"/>
    </location>
</feature>
<dbReference type="RefSeq" id="WP_096457388.1">
    <property type="nucleotide sequence ID" value="NZ_AP014936.1"/>
</dbReference>
<dbReference type="SUPFAM" id="SSF53955">
    <property type="entry name" value="Lysozyme-like"/>
    <property type="match status" value="1"/>
</dbReference>
<dbReference type="Gene3D" id="1.10.1240.20">
    <property type="entry name" value="Lytic transglycosylase, superhelical linker domain"/>
    <property type="match status" value="1"/>
</dbReference>
<protein>
    <submittedName>
        <fullName evidence="6">Lytic transglycosylase</fullName>
    </submittedName>
</protein>
<proteinExistence type="inferred from homology"/>
<sequence>MMPRLLAGFIVAAFLVGSVAGAAPASPDSESFRRNYPAALDAARKGEVARYKALLGRLDGYVLQGYVEYEYLKDRLNQVPAKTIRAFLQRNAHTPLAEQMRQRWLRTLAARKDWTTFEQEYVEIGDDPELLCLRLGRLVATGKRDAATMARIEQLWLTGRRLPAACEPVFNAWRQAGHMTNEKLWERIGLAMEARNLSLASDLAAHLPARERVWVSRWQHMYRDPVSQLERLGYPIDTPVARMIVKHGIVRLAYRDPEEAMRHWERLKRQHQFFGEDEDYVLRYIGILAAQHHLPSALKWLSEVSARTDDVSLQLWRVQAALRAGEWETAQRFIAALPEAERNTPRWRYWSARVHELKGERAQARELYAPLARERDYYGFLAADRLGVDYSMQHVAIEAGPEEVDAMLARPSVRAAQELYALGQVVDARRQWNWVIRDLNNRELQVAAVVAREWGWYDRALQTVALSDHPDDLELRFPVLYRDVIEANAQRYGLDPGWIYGVVRQESGFVVDARSPAGAVGLMQLMPSTGRETLRKLKLGARTAEALLSVEHNVRLGVTYLKGVLERYGGHQVLATASYNAGPNRVASWVPESELDADVWVETIPYNETRGYVKNVLAFAAVYDYRLGLTPTRLASRMPAVAPAAP</sequence>
<comment type="similarity">
    <text evidence="1">Belongs to the transglycosylase Slt family.</text>
</comment>
<dbReference type="InterPro" id="IPR008258">
    <property type="entry name" value="Transglycosylase_SLT_dom_1"/>
</dbReference>
<name>A0A1B4V0L6_9GAMM</name>
<evidence type="ECO:0000259" key="4">
    <source>
        <dbReference type="Pfam" id="PF01464"/>
    </source>
</evidence>
<feature type="domain" description="Lytic transglycosylase superhelical linker" evidence="5">
    <location>
        <begin position="409"/>
        <end position="473"/>
    </location>
</feature>
<dbReference type="Pfam" id="PF01464">
    <property type="entry name" value="SLT"/>
    <property type="match status" value="1"/>
</dbReference>
<dbReference type="KEGG" id="sva:SVA_0153"/>
<evidence type="ECO:0000256" key="2">
    <source>
        <dbReference type="ARBA" id="ARBA00022729"/>
    </source>
</evidence>
<evidence type="ECO:0000313" key="7">
    <source>
        <dbReference type="Proteomes" id="UP000218899"/>
    </source>
</evidence>
<gene>
    <name evidence="6" type="ORF">SVA_0153</name>
</gene>
<keyword evidence="2 3" id="KW-0732">Signal</keyword>
<dbReference type="OrthoDB" id="92254at2"/>
<dbReference type="AlphaFoldDB" id="A0A1B4V0L6"/>
<dbReference type="EMBL" id="AP014936">
    <property type="protein sequence ID" value="BAU46735.1"/>
    <property type="molecule type" value="Genomic_DNA"/>
</dbReference>
<dbReference type="GO" id="GO:0042597">
    <property type="term" value="C:periplasmic space"/>
    <property type="evidence" value="ECO:0007669"/>
    <property type="project" value="InterPro"/>
</dbReference>
<evidence type="ECO:0000256" key="3">
    <source>
        <dbReference type="SAM" id="SignalP"/>
    </source>
</evidence>
<dbReference type="SUPFAM" id="SSF48435">
    <property type="entry name" value="Bacterial muramidases"/>
    <property type="match status" value="1"/>
</dbReference>
<dbReference type="Gene3D" id="1.10.530.10">
    <property type="match status" value="1"/>
</dbReference>
<dbReference type="InterPro" id="IPR023346">
    <property type="entry name" value="Lysozyme-like_dom_sf"/>
</dbReference>
<evidence type="ECO:0000313" key="6">
    <source>
        <dbReference type="EMBL" id="BAU46735.1"/>
    </source>
</evidence>
<reference evidence="6 7" key="1">
    <citation type="submission" date="2015-08" db="EMBL/GenBank/DDBJ databases">
        <title>Complete genome sequence of Sulfurifustis variabilis.</title>
        <authorList>
            <person name="Miura A."/>
            <person name="Kojima H."/>
            <person name="Fukui M."/>
        </authorList>
    </citation>
    <scope>NUCLEOTIDE SEQUENCE [LARGE SCALE GENOMIC DNA]</scope>
    <source>
        <strain evidence="7">skN76</strain>
    </source>
</reference>
<dbReference type="PANTHER" id="PTHR37423:SF5">
    <property type="entry name" value="SOLUBLE LYTIC MUREIN TRANSGLYCOSYLASE"/>
    <property type="match status" value="1"/>
</dbReference>
<dbReference type="Pfam" id="PF00760">
    <property type="entry name" value="Cucumo_coat"/>
    <property type="match status" value="1"/>
</dbReference>
<feature type="domain" description="Transglycosylase SLT" evidence="4">
    <location>
        <begin position="484"/>
        <end position="592"/>
    </location>
</feature>
<dbReference type="PANTHER" id="PTHR37423">
    <property type="entry name" value="SOLUBLE LYTIC MUREIN TRANSGLYCOSYLASE-RELATED"/>
    <property type="match status" value="1"/>
</dbReference>
<keyword evidence="7" id="KW-1185">Reference proteome</keyword>
<dbReference type="Gene3D" id="1.25.20.10">
    <property type="entry name" value="Bacterial muramidases"/>
    <property type="match status" value="1"/>
</dbReference>
<feature type="signal peptide" evidence="3">
    <location>
        <begin position="1"/>
        <end position="22"/>
    </location>
</feature>
<dbReference type="InterPro" id="IPR012289">
    <property type="entry name" value="Lytic_TGlycosylase_superhlx_L"/>
</dbReference>
<accession>A0A1B4V0L6</accession>
<evidence type="ECO:0000259" key="5">
    <source>
        <dbReference type="Pfam" id="PF14718"/>
    </source>
</evidence>
<organism evidence="6 7">
    <name type="scientific">Sulfurifustis variabilis</name>
    <dbReference type="NCBI Taxonomy" id="1675686"/>
    <lineage>
        <taxon>Bacteria</taxon>
        <taxon>Pseudomonadati</taxon>
        <taxon>Pseudomonadota</taxon>
        <taxon>Gammaproteobacteria</taxon>
        <taxon>Acidiferrobacterales</taxon>
        <taxon>Acidiferrobacteraceae</taxon>
        <taxon>Sulfurifustis</taxon>
    </lineage>
</organism>